<dbReference type="SMART" id="SM00292">
    <property type="entry name" value="BRCT"/>
    <property type="match status" value="2"/>
</dbReference>
<evidence type="ECO:0000256" key="2">
    <source>
        <dbReference type="SAM" id="MobiDB-lite"/>
    </source>
</evidence>
<dbReference type="WBParaSite" id="ACAC_0000709801-mRNA-1">
    <property type="protein sequence ID" value="ACAC_0000709801-mRNA-1"/>
    <property type="gene ID" value="ACAC_0000709801"/>
</dbReference>
<dbReference type="InterPro" id="IPR059215">
    <property type="entry name" value="BRCT2_TopBP1-like"/>
</dbReference>
<dbReference type="Proteomes" id="UP000035642">
    <property type="component" value="Unassembled WGS sequence"/>
</dbReference>
<dbReference type="GO" id="GO:0006270">
    <property type="term" value="P:DNA replication initiation"/>
    <property type="evidence" value="ECO:0007669"/>
    <property type="project" value="TreeGrafter"/>
</dbReference>
<dbReference type="SUPFAM" id="SSF52113">
    <property type="entry name" value="BRCT domain"/>
    <property type="match status" value="2"/>
</dbReference>
<dbReference type="PANTHER" id="PTHR13561:SF20">
    <property type="entry name" value="DNA TOPOISOMERASE 2-BINDING PROTEIN 1"/>
    <property type="match status" value="1"/>
</dbReference>
<dbReference type="CDD" id="cd17731">
    <property type="entry name" value="BRCT_TopBP1_rpt2_like"/>
    <property type="match status" value="1"/>
</dbReference>
<feature type="domain" description="BRCT" evidence="3">
    <location>
        <begin position="178"/>
        <end position="267"/>
    </location>
</feature>
<dbReference type="Pfam" id="PF12738">
    <property type="entry name" value="PTCB-BRCT"/>
    <property type="match status" value="1"/>
</dbReference>
<evidence type="ECO:0000259" key="3">
    <source>
        <dbReference type="PROSITE" id="PS50172"/>
    </source>
</evidence>
<keyword evidence="1" id="KW-0677">Repeat</keyword>
<proteinExistence type="predicted"/>
<evidence type="ECO:0000256" key="1">
    <source>
        <dbReference type="ARBA" id="ARBA00022737"/>
    </source>
</evidence>
<evidence type="ECO:0000313" key="4">
    <source>
        <dbReference type="Proteomes" id="UP000035642"/>
    </source>
</evidence>
<dbReference type="InterPro" id="IPR001357">
    <property type="entry name" value="BRCT_dom"/>
</dbReference>
<dbReference type="PANTHER" id="PTHR13561">
    <property type="entry name" value="DNA REPLICATION REGULATOR DPB11-RELATED"/>
    <property type="match status" value="1"/>
</dbReference>
<reference evidence="5" key="2">
    <citation type="submission" date="2017-02" db="UniProtKB">
        <authorList>
            <consortium name="WormBaseParasite"/>
        </authorList>
    </citation>
    <scope>IDENTIFICATION</scope>
</reference>
<name>A0A0K0DA52_ANGCA</name>
<dbReference type="Pfam" id="PF00533">
    <property type="entry name" value="BRCT"/>
    <property type="match status" value="1"/>
</dbReference>
<feature type="domain" description="BRCT" evidence="3">
    <location>
        <begin position="118"/>
        <end position="173"/>
    </location>
</feature>
<dbReference type="Gene3D" id="3.40.50.10190">
    <property type="entry name" value="BRCT domain"/>
    <property type="match status" value="3"/>
</dbReference>
<dbReference type="AlphaFoldDB" id="A0A0K0DA52"/>
<accession>A0A0K0DA52</accession>
<dbReference type="CDD" id="cd00027">
    <property type="entry name" value="BRCT"/>
    <property type="match status" value="1"/>
</dbReference>
<dbReference type="GO" id="GO:0007095">
    <property type="term" value="P:mitotic G2 DNA damage checkpoint signaling"/>
    <property type="evidence" value="ECO:0007669"/>
    <property type="project" value="TreeGrafter"/>
</dbReference>
<sequence length="267" mass="30285">MSAPGAPKKSRRSHESIPDFKEDDVQPIDVFCVEPSDPSITKNELDYYLETFTVRAVWLSEEKALEVSSNDDAFYFVAVFRGRVFEHLKKIGVNIGGCLPRWDFPVYALNLTGACVCFTGLSLQKREELKVKTNYMNGVVSPSLTEKVTHLVTDYCDTEARRMGLPIMSPLWIDQAWEAAQAFSLENFVITATGVGGRERMDIARLIELNGGRFSGDMKRNECTHLIADKTRGVKFKKAREWNTIKIVRSSWLRKSVIAGYVLPERY</sequence>
<dbReference type="STRING" id="6313.A0A0K0DA52"/>
<organism evidence="4 5">
    <name type="scientific">Angiostrongylus cantonensis</name>
    <name type="common">Rat lungworm</name>
    <dbReference type="NCBI Taxonomy" id="6313"/>
    <lineage>
        <taxon>Eukaryota</taxon>
        <taxon>Metazoa</taxon>
        <taxon>Ecdysozoa</taxon>
        <taxon>Nematoda</taxon>
        <taxon>Chromadorea</taxon>
        <taxon>Rhabditida</taxon>
        <taxon>Rhabditina</taxon>
        <taxon>Rhabditomorpha</taxon>
        <taxon>Strongyloidea</taxon>
        <taxon>Metastrongylidae</taxon>
        <taxon>Angiostrongylus</taxon>
    </lineage>
</organism>
<reference evidence="4" key="1">
    <citation type="submission" date="2012-09" db="EMBL/GenBank/DDBJ databases">
        <authorList>
            <person name="Martin A.A."/>
        </authorList>
    </citation>
    <scope>NUCLEOTIDE SEQUENCE</scope>
</reference>
<dbReference type="PROSITE" id="PS50172">
    <property type="entry name" value="BRCT"/>
    <property type="match status" value="2"/>
</dbReference>
<evidence type="ECO:0000313" key="5">
    <source>
        <dbReference type="WBParaSite" id="ACAC_0000709801-mRNA-1"/>
    </source>
</evidence>
<feature type="region of interest" description="Disordered" evidence="2">
    <location>
        <begin position="1"/>
        <end position="22"/>
    </location>
</feature>
<protein>
    <submittedName>
        <fullName evidence="5">BRCT domain-containing protein</fullName>
    </submittedName>
</protein>
<dbReference type="InterPro" id="IPR036420">
    <property type="entry name" value="BRCT_dom_sf"/>
</dbReference>
<feature type="compositionally biased region" description="Basic and acidic residues" evidence="2">
    <location>
        <begin position="13"/>
        <end position="22"/>
    </location>
</feature>
<dbReference type="GO" id="GO:0033314">
    <property type="term" value="P:mitotic DNA replication checkpoint signaling"/>
    <property type="evidence" value="ECO:0007669"/>
    <property type="project" value="TreeGrafter"/>
</dbReference>
<keyword evidence="4" id="KW-1185">Reference proteome</keyword>